<dbReference type="Gene3D" id="3.40.1570.10">
    <property type="entry name" value="HemS/ChuS/ChuX like domains"/>
    <property type="match status" value="1"/>
</dbReference>
<geneLocation type="plasmid" evidence="1 2">
    <name>AbAZ39_p3</name>
</geneLocation>
<dbReference type="EMBL" id="CP007796">
    <property type="protein sequence ID" value="AIB15957.1"/>
    <property type="molecule type" value="Genomic_DNA"/>
</dbReference>
<dbReference type="AlphaFoldDB" id="A0A060DT67"/>
<dbReference type="PIRSF" id="PIRSF030840">
    <property type="entry name" value="DUF1008"/>
    <property type="match status" value="1"/>
</dbReference>
<dbReference type="KEGG" id="abq:ABAZ39_29310"/>
<gene>
    <name evidence="1" type="ORF">ABAZ39_29310</name>
</gene>
<reference evidence="1 2" key="1">
    <citation type="journal article" date="2014" name="Genome Announc.">
        <title>Complete Genome Sequence of the Model Rhizosphere Strain Azospirillum brasilense Az39, Successfully Applied in Agriculture.</title>
        <authorList>
            <person name="Rivera D."/>
            <person name="Revale S."/>
            <person name="Molina R."/>
            <person name="Gualpa J."/>
            <person name="Puente M."/>
            <person name="Maroniche G."/>
            <person name="Paris G."/>
            <person name="Baker D."/>
            <person name="Clavijo B."/>
            <person name="McLay K."/>
            <person name="Spaepen S."/>
            <person name="Perticari A."/>
            <person name="Vazquez M."/>
            <person name="Wisniewski-Dye F."/>
            <person name="Watkins C."/>
            <person name="Martinez-Abarca F."/>
            <person name="Vanderleyden J."/>
            <person name="Cassan F."/>
        </authorList>
    </citation>
    <scope>NUCLEOTIDE SEQUENCE [LARGE SCALE GENOMIC DNA]</scope>
    <source>
        <strain evidence="1 2">Az39</strain>
        <plasmid evidence="1">AbAZ39_p3</plasmid>
    </source>
</reference>
<name>A0A060DT67_9PROT</name>
<evidence type="ECO:0000313" key="2">
    <source>
        <dbReference type="Proteomes" id="UP000027186"/>
    </source>
</evidence>
<dbReference type="Proteomes" id="UP000027186">
    <property type="component" value="Plasmid AbAZ39_p3"/>
</dbReference>
<dbReference type="InterPro" id="IPR053733">
    <property type="entry name" value="Heme_Transport_Util_sf"/>
</dbReference>
<dbReference type="InterPro" id="IPR010413">
    <property type="entry name" value="HutX-like"/>
</dbReference>
<organism evidence="1 2">
    <name type="scientific">Azospirillum argentinense</name>
    <dbReference type="NCBI Taxonomy" id="2970906"/>
    <lineage>
        <taxon>Bacteria</taxon>
        <taxon>Pseudomonadati</taxon>
        <taxon>Pseudomonadota</taxon>
        <taxon>Alphaproteobacteria</taxon>
        <taxon>Rhodospirillales</taxon>
        <taxon>Azospirillaceae</taxon>
        <taxon>Azospirillum</taxon>
    </lineage>
</organism>
<keyword evidence="1" id="KW-0614">Plasmid</keyword>
<accession>A0A060DT67</accession>
<dbReference type="RefSeq" id="WP_051658679.1">
    <property type="nucleotide sequence ID" value="NZ_CP007796.1"/>
</dbReference>
<dbReference type="SUPFAM" id="SSF144064">
    <property type="entry name" value="Heme iron utilization protein-like"/>
    <property type="match status" value="1"/>
</dbReference>
<evidence type="ECO:0000313" key="1">
    <source>
        <dbReference type="EMBL" id="AIB15957.1"/>
    </source>
</evidence>
<protein>
    <submittedName>
        <fullName evidence="1">Heme utilization protein HuvX</fullName>
    </submittedName>
</protein>
<dbReference type="CDD" id="cd16829">
    <property type="entry name" value="ChuX_HutX-like"/>
    <property type="match status" value="1"/>
</dbReference>
<dbReference type="NCBIfam" id="TIGR04108">
    <property type="entry name" value="HutX"/>
    <property type="match status" value="1"/>
</dbReference>
<proteinExistence type="predicted"/>
<dbReference type="Pfam" id="PF06228">
    <property type="entry name" value="ChuX_HutX"/>
    <property type="match status" value="1"/>
</dbReference>
<sequence length="182" mass="19198">MPHSTPTAPPPDTLAALRERLAAAPNGVLEAVAAESNVSLLTVTECLPDGLRAFASGETAEAAMLDMADWGTVTVLVHSADLVLECKGPLPRGQFGRGFYNLAGGSPIGGHIRLDRCRTVGFVRRPFMGSADSASVVFFNGDGEAMFKVFVGRDDARQLLPDQVERFEALKARLCGAPGQTA</sequence>